<protein>
    <submittedName>
        <fullName evidence="1">Uncharacterized protein</fullName>
    </submittedName>
</protein>
<reference evidence="2" key="1">
    <citation type="journal article" date="2011" name="Nat. Genet.">
        <title>The Arabidopsis lyrata genome sequence and the basis of rapid genome size change.</title>
        <authorList>
            <person name="Hu T.T."/>
            <person name="Pattyn P."/>
            <person name="Bakker E.G."/>
            <person name="Cao J."/>
            <person name="Cheng J.-F."/>
            <person name="Clark R.M."/>
            <person name="Fahlgren N."/>
            <person name="Fawcett J.A."/>
            <person name="Grimwood J."/>
            <person name="Gundlach H."/>
            <person name="Haberer G."/>
            <person name="Hollister J.D."/>
            <person name="Ossowski S."/>
            <person name="Ottilar R.P."/>
            <person name="Salamov A.A."/>
            <person name="Schneeberger K."/>
            <person name="Spannagl M."/>
            <person name="Wang X."/>
            <person name="Yang L."/>
            <person name="Nasrallah M.E."/>
            <person name="Bergelson J."/>
            <person name="Carrington J.C."/>
            <person name="Gaut B.S."/>
            <person name="Schmutz J."/>
            <person name="Mayer K.F.X."/>
            <person name="Van de Peer Y."/>
            <person name="Grigoriev I.V."/>
            <person name="Nordborg M."/>
            <person name="Weigel D."/>
            <person name="Guo Y.-L."/>
        </authorList>
    </citation>
    <scope>NUCLEOTIDE SEQUENCE [LARGE SCALE GENOMIC DNA]</scope>
    <source>
        <strain evidence="2">cv. MN47</strain>
    </source>
</reference>
<keyword evidence="2" id="KW-1185">Reference proteome</keyword>
<dbReference type="AlphaFoldDB" id="D7LMC5"/>
<dbReference type="Proteomes" id="UP000008694">
    <property type="component" value="Unassembled WGS sequence"/>
</dbReference>
<dbReference type="HOGENOM" id="CLU_2888803_0_0_1"/>
<evidence type="ECO:0000313" key="1">
    <source>
        <dbReference type="EMBL" id="EFH53552.1"/>
    </source>
</evidence>
<sequence>MLYIGPGIKQYITKYSVNDTLGTIAKAHIVFADKEMLKAISAHAWSSHICFRLQLTFQKQIME</sequence>
<gene>
    <name evidence="1" type="ORF">ARALYDRAFT_905454</name>
</gene>
<dbReference type="EMBL" id="GL348717">
    <property type="protein sequence ID" value="EFH53552.1"/>
    <property type="molecule type" value="Genomic_DNA"/>
</dbReference>
<name>D7LMC5_ARALL</name>
<organism evidence="2">
    <name type="scientific">Arabidopsis lyrata subsp. lyrata</name>
    <name type="common">Lyre-leaved rock-cress</name>
    <dbReference type="NCBI Taxonomy" id="81972"/>
    <lineage>
        <taxon>Eukaryota</taxon>
        <taxon>Viridiplantae</taxon>
        <taxon>Streptophyta</taxon>
        <taxon>Embryophyta</taxon>
        <taxon>Tracheophyta</taxon>
        <taxon>Spermatophyta</taxon>
        <taxon>Magnoliopsida</taxon>
        <taxon>eudicotyledons</taxon>
        <taxon>Gunneridae</taxon>
        <taxon>Pentapetalae</taxon>
        <taxon>rosids</taxon>
        <taxon>malvids</taxon>
        <taxon>Brassicales</taxon>
        <taxon>Brassicaceae</taxon>
        <taxon>Camelineae</taxon>
        <taxon>Arabidopsis</taxon>
    </lineage>
</organism>
<dbReference type="Gramene" id="scaffold_501158.1">
    <property type="protein sequence ID" value="scaffold_501158.1"/>
    <property type="gene ID" value="scaffold_501158.1"/>
</dbReference>
<proteinExistence type="predicted"/>
<accession>D7LMC5</accession>
<evidence type="ECO:0000313" key="2">
    <source>
        <dbReference type="Proteomes" id="UP000008694"/>
    </source>
</evidence>